<dbReference type="SUPFAM" id="SSF116734">
    <property type="entry name" value="DNA methylase specificity domain"/>
    <property type="match status" value="2"/>
</dbReference>
<dbReference type="PANTHER" id="PTHR30408:SF12">
    <property type="entry name" value="TYPE I RESTRICTION ENZYME MJAVIII SPECIFICITY SUBUNIT"/>
    <property type="match status" value="1"/>
</dbReference>
<keyword evidence="2" id="KW-0680">Restriction system</keyword>
<organism evidence="5 6">
    <name type="scientific">Methanoculleus methanifontis</name>
    <dbReference type="NCBI Taxonomy" id="2584086"/>
    <lineage>
        <taxon>Archaea</taxon>
        <taxon>Methanobacteriati</taxon>
        <taxon>Methanobacteriota</taxon>
        <taxon>Stenosarchaea group</taxon>
        <taxon>Methanomicrobia</taxon>
        <taxon>Methanomicrobiales</taxon>
        <taxon>Methanomicrobiaceae</taxon>
        <taxon>Methanoculleus</taxon>
    </lineage>
</organism>
<dbReference type="EMBL" id="VCYI01000014">
    <property type="protein sequence ID" value="MDN7013424.1"/>
    <property type="molecule type" value="Genomic_DNA"/>
</dbReference>
<dbReference type="CDD" id="cd17267">
    <property type="entry name" value="RMtype1_S_EcoAO83I-TRD1-CR1_like"/>
    <property type="match status" value="1"/>
</dbReference>
<dbReference type="InterPro" id="IPR052021">
    <property type="entry name" value="Type-I_RS_S_subunit"/>
</dbReference>
<dbReference type="RefSeq" id="WP_301678020.1">
    <property type="nucleotide sequence ID" value="NZ_VCYI01000014.1"/>
</dbReference>
<dbReference type="CDD" id="cd17259">
    <property type="entry name" value="RMtype1_S_StySKI-TRD2-CR2_like"/>
    <property type="match status" value="1"/>
</dbReference>
<dbReference type="InterPro" id="IPR044946">
    <property type="entry name" value="Restrct_endonuc_typeI_TRD_sf"/>
</dbReference>
<evidence type="ECO:0000313" key="5">
    <source>
        <dbReference type="EMBL" id="MDN7013424.1"/>
    </source>
</evidence>
<reference evidence="5" key="1">
    <citation type="submission" date="2019-05" db="EMBL/GenBank/DDBJ databases">
        <title>Isolation and characterization of methanogens from the cold seep sediment at Four-Way Closure Ridge.</title>
        <authorList>
            <person name="You Y.-T."/>
            <person name="Chen S.-C."/>
            <person name="Zhang W.-L."/>
            <person name="Lai M.-C."/>
        </authorList>
    </citation>
    <scope>NUCLEOTIDE SEQUENCE</scope>
    <source>
        <strain evidence="5">FWC-SCC3</strain>
    </source>
</reference>
<feature type="domain" description="Type I restriction modification DNA specificity" evidence="4">
    <location>
        <begin position="7"/>
        <end position="153"/>
    </location>
</feature>
<comment type="caution">
    <text evidence="5">The sequence shown here is derived from an EMBL/GenBank/DDBJ whole genome shotgun (WGS) entry which is preliminary data.</text>
</comment>
<feature type="domain" description="Type I restriction modification DNA specificity" evidence="4">
    <location>
        <begin position="242"/>
        <end position="350"/>
    </location>
</feature>
<proteinExistence type="inferred from homology"/>
<dbReference type="Pfam" id="PF01420">
    <property type="entry name" value="Methylase_S"/>
    <property type="match status" value="2"/>
</dbReference>
<sequence length="381" mass="43288">MNTKRLPEGWEWRQLGDIIELKYGKGLREAERNQEGEIPVYGSNGLVGRHDKPMSDTAGIIVGRKGSVGAIHKSDGPFWAIDTTYYIEPIECLDLSYLYYLLKTLNLSSLDKSTSIPGLNRNDVYRKVIPIPPLDTQRKIVAILEKAEATQRLRAEADALMQDLLQSVFLEMFGDPSIKSTNWPYERLGNVIGVTSGHGFKLEEYSDDGIRLLRINNVSFGDIIWEQVAYLPFEYGDKFPHLVLKKDDILMALNRPILGNKLKVGMMDEEDAPAILYQRVGRIDILDEERVNRLYLFHLLRTRYFLSELSARLSGSDQPYINPTAMVKIKIPLPPIAIQKRFAQIAANIQLTYDTGQSSRNQLQTLFQVIIDRAFTGDLIP</sequence>
<dbReference type="Proteomes" id="UP001168423">
    <property type="component" value="Unassembled WGS sequence"/>
</dbReference>
<evidence type="ECO:0000313" key="6">
    <source>
        <dbReference type="Proteomes" id="UP001168423"/>
    </source>
</evidence>
<evidence type="ECO:0000259" key="4">
    <source>
        <dbReference type="Pfam" id="PF01420"/>
    </source>
</evidence>
<dbReference type="PANTHER" id="PTHR30408">
    <property type="entry name" value="TYPE-1 RESTRICTION ENZYME ECOKI SPECIFICITY PROTEIN"/>
    <property type="match status" value="1"/>
</dbReference>
<name>A0ABT8M4A4_9EURY</name>
<dbReference type="InterPro" id="IPR000055">
    <property type="entry name" value="Restrct_endonuc_typeI_TRD"/>
</dbReference>
<keyword evidence="6" id="KW-1185">Reference proteome</keyword>
<comment type="similarity">
    <text evidence="1">Belongs to the type-I restriction system S methylase family.</text>
</comment>
<dbReference type="Gene3D" id="3.90.220.20">
    <property type="entry name" value="DNA methylase specificity domains"/>
    <property type="match status" value="2"/>
</dbReference>
<evidence type="ECO:0000256" key="1">
    <source>
        <dbReference type="ARBA" id="ARBA00010923"/>
    </source>
</evidence>
<evidence type="ECO:0000256" key="2">
    <source>
        <dbReference type="ARBA" id="ARBA00022747"/>
    </source>
</evidence>
<evidence type="ECO:0000256" key="3">
    <source>
        <dbReference type="ARBA" id="ARBA00023125"/>
    </source>
</evidence>
<keyword evidence="3" id="KW-0238">DNA-binding</keyword>
<accession>A0ABT8M4A4</accession>
<gene>
    <name evidence="5" type="ORF">FGW20_10320</name>
</gene>
<protein>
    <recommendedName>
        <fullName evidence="4">Type I restriction modification DNA specificity domain-containing protein</fullName>
    </recommendedName>
</protein>